<sequence>MNARYGWTVAGVVAVLIAAVALAVSAVRDGGHVIPTGAPTLAAPSTAAPTTLPAPSDRASDGGGLRIVEHGFTQLSITATLTLTPGYGPGRPEPYTPVHSAFIVENTSRDQVALSPTIVVRYLDRAGKAIVEYAAETADKRLTAEVLRPGQRVGIVDYFNISGRKVARVEVRAVGAVWLDPADPRASGSTITADGVSLIRTGVPEASIVAFTAHSAYPATVSAVANAVYRDRAGKILGGSHNSYLYRQYFPPGDARGSITVTDWLPADLDPARTEVFFSQVLG</sequence>
<organism evidence="2 3">
    <name type="scientific">Luedemannella flava</name>
    <dbReference type="NCBI Taxonomy" id="349316"/>
    <lineage>
        <taxon>Bacteria</taxon>
        <taxon>Bacillati</taxon>
        <taxon>Actinomycetota</taxon>
        <taxon>Actinomycetes</taxon>
        <taxon>Micromonosporales</taxon>
        <taxon>Micromonosporaceae</taxon>
        <taxon>Luedemannella</taxon>
    </lineage>
</organism>
<dbReference type="EMBL" id="BAAALT010000053">
    <property type="protein sequence ID" value="GAA1799364.1"/>
    <property type="molecule type" value="Genomic_DNA"/>
</dbReference>
<dbReference type="InterPro" id="IPR033124">
    <property type="entry name" value="Ser_caboxypep_his_AS"/>
</dbReference>
<evidence type="ECO:0000313" key="3">
    <source>
        <dbReference type="Proteomes" id="UP001500218"/>
    </source>
</evidence>
<evidence type="ECO:0008006" key="4">
    <source>
        <dbReference type="Google" id="ProtNLM"/>
    </source>
</evidence>
<keyword evidence="3" id="KW-1185">Reference proteome</keyword>
<dbReference type="Proteomes" id="UP001500218">
    <property type="component" value="Unassembled WGS sequence"/>
</dbReference>
<gene>
    <name evidence="2" type="ORF">GCM10009682_21230</name>
</gene>
<comment type="caution">
    <text evidence="2">The sequence shown here is derived from an EMBL/GenBank/DDBJ whole genome shotgun (WGS) entry which is preliminary data.</text>
</comment>
<feature type="compositionally biased region" description="Low complexity" evidence="1">
    <location>
        <begin position="38"/>
        <end position="56"/>
    </location>
</feature>
<proteinExistence type="predicted"/>
<feature type="region of interest" description="Disordered" evidence="1">
    <location>
        <begin position="38"/>
        <end position="60"/>
    </location>
</feature>
<evidence type="ECO:0000256" key="1">
    <source>
        <dbReference type="SAM" id="MobiDB-lite"/>
    </source>
</evidence>
<name>A0ABN2LTY5_9ACTN</name>
<reference evidence="2 3" key="1">
    <citation type="journal article" date="2019" name="Int. J. Syst. Evol. Microbiol.">
        <title>The Global Catalogue of Microorganisms (GCM) 10K type strain sequencing project: providing services to taxonomists for standard genome sequencing and annotation.</title>
        <authorList>
            <consortium name="The Broad Institute Genomics Platform"/>
            <consortium name="The Broad Institute Genome Sequencing Center for Infectious Disease"/>
            <person name="Wu L."/>
            <person name="Ma J."/>
        </authorList>
    </citation>
    <scope>NUCLEOTIDE SEQUENCE [LARGE SCALE GENOMIC DNA]</scope>
    <source>
        <strain evidence="2 3">JCM 13250</strain>
    </source>
</reference>
<dbReference type="PROSITE" id="PS00560">
    <property type="entry name" value="CARBOXYPEPT_SER_HIS"/>
    <property type="match status" value="1"/>
</dbReference>
<evidence type="ECO:0000313" key="2">
    <source>
        <dbReference type="EMBL" id="GAA1799364.1"/>
    </source>
</evidence>
<accession>A0ABN2LTY5</accession>
<protein>
    <recommendedName>
        <fullName evidence="4">DUF4352 domain-containing protein</fullName>
    </recommendedName>
</protein>
<dbReference type="RefSeq" id="WP_344128913.1">
    <property type="nucleotide sequence ID" value="NZ_BAAALT010000053.1"/>
</dbReference>